<feature type="region of interest" description="Disordered" evidence="1">
    <location>
        <begin position="92"/>
        <end position="113"/>
    </location>
</feature>
<dbReference type="PROSITE" id="PS50181">
    <property type="entry name" value="FBOX"/>
    <property type="match status" value="1"/>
</dbReference>
<evidence type="ECO:0000313" key="3">
    <source>
        <dbReference type="EMBL" id="KAK6496125.1"/>
    </source>
</evidence>
<comment type="caution">
    <text evidence="3">The sequence shown here is derived from an EMBL/GenBank/DDBJ whole genome shotgun (WGS) entry which is preliminary data.</text>
</comment>
<feature type="compositionally biased region" description="Acidic residues" evidence="1">
    <location>
        <begin position="102"/>
        <end position="111"/>
    </location>
</feature>
<evidence type="ECO:0000313" key="4">
    <source>
        <dbReference type="Proteomes" id="UP001370758"/>
    </source>
</evidence>
<gene>
    <name evidence="3" type="ORF">TWF481_002148</name>
</gene>
<sequence length="494" mass="56009">MASLNTLPVELVREIGKYVDEDGLLALRLACKDMNSKMRVLHLDAKFKIRRVFFDPIGLENLLKISQHPSQVNERVRHLIFTASSPYCITNRYESPQTTNTDESEGSELDEAPPLGKIDTIFVQAAVAKNIHDLSERYNEWERSNLLALAFSNLPKVQSITFENVRKNTYLTRSELNLFFPSVGLKPGIPVLEDLTQIRMYGELPWGRFHIVEMVLSALLVSGLTSLESLTEEGRCCNRSLRIPLTYFIRPHPHRLSQLMTVFGGLKVLKLCTSFNSRIRSTDDHDTGHFTLWLEAVCGGVEILDLGLFAPCTRILNPPMLPLLKVVAFTKFGFRREDFEAFLLNCKDTLVDLKISGCVIDGRWQDWFYLLRLLQQNVKGLGRFELNNLDGTWTIGDGLEDPDLLASFEDWKDWAGEYSPHLLFESLIITGSWGQTSTTCSIEKIKNMNAVDYHLVIESIETKLEAHNDSNSFWESLVDEQGILSPSATDSSVD</sequence>
<protein>
    <recommendedName>
        <fullName evidence="2">F-box domain-containing protein</fullName>
    </recommendedName>
</protein>
<feature type="compositionally biased region" description="Polar residues" evidence="1">
    <location>
        <begin position="92"/>
        <end position="101"/>
    </location>
</feature>
<dbReference type="InterPro" id="IPR001810">
    <property type="entry name" value="F-box_dom"/>
</dbReference>
<reference evidence="3 4" key="1">
    <citation type="submission" date="2023-08" db="EMBL/GenBank/DDBJ databases">
        <authorList>
            <person name="Palmer J.M."/>
        </authorList>
    </citation>
    <scope>NUCLEOTIDE SEQUENCE [LARGE SCALE GENOMIC DNA]</scope>
    <source>
        <strain evidence="3 4">TWF481</strain>
    </source>
</reference>
<keyword evidence="4" id="KW-1185">Reference proteome</keyword>
<evidence type="ECO:0000259" key="2">
    <source>
        <dbReference type="PROSITE" id="PS50181"/>
    </source>
</evidence>
<accession>A0AAV9VSH8</accession>
<organism evidence="3 4">
    <name type="scientific">Arthrobotrys musiformis</name>
    <dbReference type="NCBI Taxonomy" id="47236"/>
    <lineage>
        <taxon>Eukaryota</taxon>
        <taxon>Fungi</taxon>
        <taxon>Dikarya</taxon>
        <taxon>Ascomycota</taxon>
        <taxon>Pezizomycotina</taxon>
        <taxon>Orbiliomycetes</taxon>
        <taxon>Orbiliales</taxon>
        <taxon>Orbiliaceae</taxon>
        <taxon>Arthrobotrys</taxon>
    </lineage>
</organism>
<evidence type="ECO:0000256" key="1">
    <source>
        <dbReference type="SAM" id="MobiDB-lite"/>
    </source>
</evidence>
<dbReference type="Proteomes" id="UP001370758">
    <property type="component" value="Unassembled WGS sequence"/>
</dbReference>
<proteinExistence type="predicted"/>
<dbReference type="AlphaFoldDB" id="A0AAV9VSH8"/>
<name>A0AAV9VSH8_9PEZI</name>
<feature type="domain" description="F-box" evidence="2">
    <location>
        <begin position="1"/>
        <end position="50"/>
    </location>
</feature>
<dbReference type="EMBL" id="JAVHJL010000011">
    <property type="protein sequence ID" value="KAK6496125.1"/>
    <property type="molecule type" value="Genomic_DNA"/>
</dbReference>